<accession>M2ZHZ2</accession>
<dbReference type="VEuPathDB" id="FungiDB:MYCFIDRAFT_78416"/>
<organism evidence="1 2">
    <name type="scientific">Pseudocercospora fijiensis (strain CIRAD86)</name>
    <name type="common">Black leaf streak disease fungus</name>
    <name type="synonym">Mycosphaerella fijiensis</name>
    <dbReference type="NCBI Taxonomy" id="383855"/>
    <lineage>
        <taxon>Eukaryota</taxon>
        <taxon>Fungi</taxon>
        <taxon>Dikarya</taxon>
        <taxon>Ascomycota</taxon>
        <taxon>Pezizomycotina</taxon>
        <taxon>Dothideomycetes</taxon>
        <taxon>Dothideomycetidae</taxon>
        <taxon>Mycosphaerellales</taxon>
        <taxon>Mycosphaerellaceae</taxon>
        <taxon>Pseudocercospora</taxon>
    </lineage>
</organism>
<dbReference type="HOGENOM" id="CLU_785568_0_0_1"/>
<keyword evidence="2" id="KW-1185">Reference proteome</keyword>
<dbReference type="RefSeq" id="XP_007930800.1">
    <property type="nucleotide sequence ID" value="XM_007932609.1"/>
</dbReference>
<reference evidence="1 2" key="1">
    <citation type="journal article" date="2012" name="PLoS Pathog.">
        <title>Diverse lifestyles and strategies of plant pathogenesis encoded in the genomes of eighteen Dothideomycetes fungi.</title>
        <authorList>
            <person name="Ohm R.A."/>
            <person name="Feau N."/>
            <person name="Henrissat B."/>
            <person name="Schoch C.L."/>
            <person name="Horwitz B.A."/>
            <person name="Barry K.W."/>
            <person name="Condon B.J."/>
            <person name="Copeland A.C."/>
            <person name="Dhillon B."/>
            <person name="Glaser F."/>
            <person name="Hesse C.N."/>
            <person name="Kosti I."/>
            <person name="LaButti K."/>
            <person name="Lindquist E.A."/>
            <person name="Lucas S."/>
            <person name="Salamov A.A."/>
            <person name="Bradshaw R.E."/>
            <person name="Ciuffetti L."/>
            <person name="Hamelin R.C."/>
            <person name="Kema G.H.J."/>
            <person name="Lawrence C."/>
            <person name="Scott J.A."/>
            <person name="Spatafora J.W."/>
            <person name="Turgeon B.G."/>
            <person name="de Wit P.J.G.M."/>
            <person name="Zhong S."/>
            <person name="Goodwin S.B."/>
            <person name="Grigoriev I.V."/>
        </authorList>
    </citation>
    <scope>NUCLEOTIDE SEQUENCE [LARGE SCALE GENOMIC DNA]</scope>
    <source>
        <strain evidence="1 2">CIRAD86</strain>
    </source>
</reference>
<proteinExistence type="predicted"/>
<dbReference type="AlphaFoldDB" id="M2ZHZ2"/>
<evidence type="ECO:0000313" key="1">
    <source>
        <dbReference type="EMBL" id="EME78719.1"/>
    </source>
</evidence>
<name>M2ZHZ2_PSEFD</name>
<protein>
    <submittedName>
        <fullName evidence="1">Uncharacterized protein</fullName>
    </submittedName>
</protein>
<evidence type="ECO:0000313" key="2">
    <source>
        <dbReference type="Proteomes" id="UP000016932"/>
    </source>
</evidence>
<dbReference type="EMBL" id="KB446563">
    <property type="protein sequence ID" value="EME78719.1"/>
    <property type="molecule type" value="Genomic_DNA"/>
</dbReference>
<sequence>MKETYTLNALIVTGLHSRQTKLGYTPLASTYIQPLSAALPLLFLRHTHPASSRIKHQTQTITKKLTTMPDLTNHIQALPQELQDMICDRVVAIKPGQKIRIDKSYNAPWQLQVHPSDREKLAPIYFGESTFVTTFHWWPPHKTNRDIVNWAQLQTKAHREMIKHVEVEVKFGCDSDLPSDVEFFEKDARNRRFFGGVVRDMLKRSNVEFPNAEFSVTYGGSHDLWTDWAVWGYPSQSVGEASKLKSDNHIKLFHPSTNMSLDQRIQALAQELQDIIFGYTVAFEPGIVTINRKWKAPWQLQINRKSRAELSKAYYGHSTFRITTKAGFFLPHIDAMGQNDSGEAAQDDLESSC</sequence>
<dbReference type="Proteomes" id="UP000016932">
    <property type="component" value="Unassembled WGS sequence"/>
</dbReference>
<gene>
    <name evidence="1" type="ORF">MYCFIDRAFT_78416</name>
</gene>
<dbReference type="KEGG" id="pfj:MYCFIDRAFT_78416"/>
<dbReference type="GeneID" id="19341453"/>
<dbReference type="OrthoDB" id="3650750at2759"/>